<name>A0ABS4GK35_9BACL</name>
<keyword evidence="2" id="KW-1185">Reference proteome</keyword>
<dbReference type="RefSeq" id="WP_209808704.1">
    <property type="nucleotide sequence ID" value="NZ_JAGGKT010000001.1"/>
</dbReference>
<organism evidence="1 2">
    <name type="scientific">Ammoniphilus resinae</name>
    <dbReference type="NCBI Taxonomy" id="861532"/>
    <lineage>
        <taxon>Bacteria</taxon>
        <taxon>Bacillati</taxon>
        <taxon>Bacillota</taxon>
        <taxon>Bacilli</taxon>
        <taxon>Bacillales</taxon>
        <taxon>Paenibacillaceae</taxon>
        <taxon>Aneurinibacillus group</taxon>
        <taxon>Ammoniphilus</taxon>
    </lineage>
</organism>
<evidence type="ECO:0008006" key="3">
    <source>
        <dbReference type="Google" id="ProtNLM"/>
    </source>
</evidence>
<sequence>MGTIVCQDCEAIIDHFESEKCGVLYGVCHCCEHKEERSKN</sequence>
<accession>A0ABS4GK35</accession>
<proteinExistence type="predicted"/>
<dbReference type="Proteomes" id="UP001519343">
    <property type="component" value="Unassembled WGS sequence"/>
</dbReference>
<comment type="caution">
    <text evidence="1">The sequence shown here is derived from an EMBL/GenBank/DDBJ whole genome shotgun (WGS) entry which is preliminary data.</text>
</comment>
<gene>
    <name evidence="1" type="ORF">J2Z37_000613</name>
</gene>
<evidence type="ECO:0000313" key="2">
    <source>
        <dbReference type="Proteomes" id="UP001519343"/>
    </source>
</evidence>
<reference evidence="1 2" key="1">
    <citation type="submission" date="2021-03" db="EMBL/GenBank/DDBJ databases">
        <title>Genomic Encyclopedia of Type Strains, Phase IV (KMG-IV): sequencing the most valuable type-strain genomes for metagenomic binning, comparative biology and taxonomic classification.</title>
        <authorList>
            <person name="Goeker M."/>
        </authorList>
    </citation>
    <scope>NUCLEOTIDE SEQUENCE [LARGE SCALE GENOMIC DNA]</scope>
    <source>
        <strain evidence="1 2">DSM 24738</strain>
    </source>
</reference>
<evidence type="ECO:0000313" key="1">
    <source>
        <dbReference type="EMBL" id="MBP1930626.1"/>
    </source>
</evidence>
<protein>
    <recommendedName>
        <fullName evidence="3">GapA-binding peptide SR1P</fullName>
    </recommendedName>
</protein>
<dbReference type="EMBL" id="JAGGKT010000001">
    <property type="protein sequence ID" value="MBP1930626.1"/>
    <property type="molecule type" value="Genomic_DNA"/>
</dbReference>
<dbReference type="InterPro" id="IPR025236">
    <property type="entry name" value="SR1P"/>
</dbReference>
<dbReference type="Pfam" id="PF13790">
    <property type="entry name" value="SR1P"/>
    <property type="match status" value="1"/>
</dbReference>